<dbReference type="EMBL" id="CP042913">
    <property type="protein sequence ID" value="QEG34616.1"/>
    <property type="molecule type" value="Genomic_DNA"/>
</dbReference>
<reference evidence="2 3" key="1">
    <citation type="submission" date="2019-08" db="EMBL/GenBank/DDBJ databases">
        <title>Deep-cultivation of Planctomycetes and their phenomic and genomic characterization uncovers novel biology.</title>
        <authorList>
            <person name="Wiegand S."/>
            <person name="Jogler M."/>
            <person name="Boedeker C."/>
            <person name="Pinto D."/>
            <person name="Vollmers J."/>
            <person name="Rivas-Marin E."/>
            <person name="Kohn T."/>
            <person name="Peeters S.H."/>
            <person name="Heuer A."/>
            <person name="Rast P."/>
            <person name="Oberbeckmann S."/>
            <person name="Bunk B."/>
            <person name="Jeske O."/>
            <person name="Meyerdierks A."/>
            <person name="Storesund J.E."/>
            <person name="Kallscheuer N."/>
            <person name="Luecker S."/>
            <person name="Lage O.M."/>
            <person name="Pohl T."/>
            <person name="Merkel B.J."/>
            <person name="Hornburger P."/>
            <person name="Mueller R.-W."/>
            <person name="Bruemmer F."/>
            <person name="Labrenz M."/>
            <person name="Spormann A.M."/>
            <person name="Op den Camp H."/>
            <person name="Overmann J."/>
            <person name="Amann R."/>
            <person name="Jetten M.S.M."/>
            <person name="Mascher T."/>
            <person name="Medema M.H."/>
            <person name="Devos D.P."/>
            <person name="Kaster A.-K."/>
            <person name="Ovreas L."/>
            <person name="Rohde M."/>
            <person name="Galperin M.Y."/>
            <person name="Jogler C."/>
        </authorList>
    </citation>
    <scope>NUCLEOTIDE SEQUENCE [LARGE SCALE GENOMIC DNA]</scope>
    <source>
        <strain evidence="2 3">Pr1d</strain>
    </source>
</reference>
<keyword evidence="3" id="KW-1185">Reference proteome</keyword>
<dbReference type="RefSeq" id="WP_148073242.1">
    <property type="nucleotide sequence ID" value="NZ_CP042913.1"/>
</dbReference>
<dbReference type="KEGG" id="bgok:Pr1d_18970"/>
<dbReference type="OrthoDB" id="277312at2"/>
<keyword evidence="1" id="KW-0472">Membrane</keyword>
<keyword evidence="1" id="KW-1133">Transmembrane helix</keyword>
<name>A0A5B9QCF7_9BACT</name>
<evidence type="ECO:0000256" key="1">
    <source>
        <dbReference type="SAM" id="Phobius"/>
    </source>
</evidence>
<protein>
    <submittedName>
        <fullName evidence="2">Uncharacterized protein</fullName>
    </submittedName>
</protein>
<organism evidence="2 3">
    <name type="scientific">Bythopirellula goksoeyrii</name>
    <dbReference type="NCBI Taxonomy" id="1400387"/>
    <lineage>
        <taxon>Bacteria</taxon>
        <taxon>Pseudomonadati</taxon>
        <taxon>Planctomycetota</taxon>
        <taxon>Planctomycetia</taxon>
        <taxon>Pirellulales</taxon>
        <taxon>Lacipirellulaceae</taxon>
        <taxon>Bythopirellula</taxon>
    </lineage>
</organism>
<accession>A0A5B9QCF7</accession>
<sequence>MPGERFEIEPEESIREPRQGSGCLKGCLIVVAVIVALFVIFGVVAFFQWRGWATAMATTAIEQSLDASNLPAQEKLEVQRELGRVMEAFKANEITVPQFGEIITALLESPLLNMIVVSVIEAQYLDKSDLNAEEIAAGRVTLRRFVSGVIDERINEEDIEKVLSHIADLQPDGTWIFRQQVSDEDLRAMLASAKKEADAAEIPEDVAEVDPSEEVRQIVDGVLGEQMQ</sequence>
<gene>
    <name evidence="2" type="ORF">Pr1d_18970</name>
</gene>
<keyword evidence="1" id="KW-0812">Transmembrane</keyword>
<evidence type="ECO:0000313" key="3">
    <source>
        <dbReference type="Proteomes" id="UP000323917"/>
    </source>
</evidence>
<evidence type="ECO:0000313" key="2">
    <source>
        <dbReference type="EMBL" id="QEG34616.1"/>
    </source>
</evidence>
<dbReference type="Proteomes" id="UP000323917">
    <property type="component" value="Chromosome"/>
</dbReference>
<feature type="transmembrane region" description="Helical" evidence="1">
    <location>
        <begin position="27"/>
        <end position="49"/>
    </location>
</feature>
<proteinExistence type="predicted"/>
<dbReference type="AlphaFoldDB" id="A0A5B9QCF7"/>